<evidence type="ECO:0000313" key="11">
    <source>
        <dbReference type="EMBL" id="HIZ35217.1"/>
    </source>
</evidence>
<dbReference type="PANTHER" id="PTHR43442">
    <property type="entry name" value="GLUCONOKINASE-RELATED"/>
    <property type="match status" value="1"/>
</dbReference>
<sequence>MGVSGSGKTTVASGIAVATDFTFAEADEYHPEANVAKMAAGEPLTDADRWPWLAELATWMADRAAEGISTVMACSALRRSYRDVLRAGPPSVDFILVDGSAEVIRERMAAREGHYMPVTLLDSQIATLEALEPDESGLVLDVALAPDALTWQAVDWLRAH</sequence>
<dbReference type="GO" id="GO:0005737">
    <property type="term" value="C:cytoplasm"/>
    <property type="evidence" value="ECO:0007669"/>
    <property type="project" value="TreeGrafter"/>
</dbReference>
<evidence type="ECO:0000256" key="8">
    <source>
        <dbReference type="ARBA" id="ARBA00023064"/>
    </source>
</evidence>
<comment type="catalytic activity">
    <reaction evidence="9 10">
        <text>D-gluconate + ATP = 6-phospho-D-gluconate + ADP + H(+)</text>
        <dbReference type="Rhea" id="RHEA:19433"/>
        <dbReference type="ChEBI" id="CHEBI:15378"/>
        <dbReference type="ChEBI" id="CHEBI:18391"/>
        <dbReference type="ChEBI" id="CHEBI:30616"/>
        <dbReference type="ChEBI" id="CHEBI:58759"/>
        <dbReference type="ChEBI" id="CHEBI:456216"/>
        <dbReference type="EC" id="2.7.1.12"/>
    </reaction>
</comment>
<dbReference type="Gene3D" id="3.40.50.300">
    <property type="entry name" value="P-loop containing nucleotide triphosphate hydrolases"/>
    <property type="match status" value="1"/>
</dbReference>
<evidence type="ECO:0000256" key="9">
    <source>
        <dbReference type="ARBA" id="ARBA00048090"/>
    </source>
</evidence>
<accession>A0A9D2ED66</accession>
<dbReference type="AlphaFoldDB" id="A0A9D2ED66"/>
<evidence type="ECO:0000256" key="4">
    <source>
        <dbReference type="ARBA" id="ARBA00022679"/>
    </source>
</evidence>
<dbReference type="CDD" id="cd02021">
    <property type="entry name" value="GntK"/>
    <property type="match status" value="1"/>
</dbReference>
<evidence type="ECO:0000256" key="5">
    <source>
        <dbReference type="ARBA" id="ARBA00022741"/>
    </source>
</evidence>
<dbReference type="PANTHER" id="PTHR43442:SF3">
    <property type="entry name" value="GLUCONOKINASE-RELATED"/>
    <property type="match status" value="1"/>
</dbReference>
<dbReference type="NCBIfam" id="TIGR01313">
    <property type="entry name" value="therm_gnt_kin"/>
    <property type="match status" value="1"/>
</dbReference>
<name>A0A9D2ED66_9MICO</name>
<evidence type="ECO:0000256" key="3">
    <source>
        <dbReference type="ARBA" id="ARBA00012054"/>
    </source>
</evidence>
<dbReference type="GO" id="GO:0005524">
    <property type="term" value="F:ATP binding"/>
    <property type="evidence" value="ECO:0007669"/>
    <property type="project" value="UniProtKB-KW"/>
</dbReference>
<evidence type="ECO:0000313" key="12">
    <source>
        <dbReference type="Proteomes" id="UP000824037"/>
    </source>
</evidence>
<comment type="pathway">
    <text evidence="1">Carbohydrate acid metabolism.</text>
</comment>
<dbReference type="SUPFAM" id="SSF52540">
    <property type="entry name" value="P-loop containing nucleoside triphosphate hydrolases"/>
    <property type="match status" value="1"/>
</dbReference>
<reference evidence="11" key="1">
    <citation type="journal article" date="2021" name="PeerJ">
        <title>Extensive microbial diversity within the chicken gut microbiome revealed by metagenomics and culture.</title>
        <authorList>
            <person name="Gilroy R."/>
            <person name="Ravi A."/>
            <person name="Getino M."/>
            <person name="Pursley I."/>
            <person name="Horton D.L."/>
            <person name="Alikhan N.F."/>
            <person name="Baker D."/>
            <person name="Gharbi K."/>
            <person name="Hall N."/>
            <person name="Watson M."/>
            <person name="Adriaenssens E.M."/>
            <person name="Foster-Nyarko E."/>
            <person name="Jarju S."/>
            <person name="Secka A."/>
            <person name="Antonio M."/>
            <person name="Oren A."/>
            <person name="Chaudhuri R.R."/>
            <person name="La Ragione R."/>
            <person name="Hildebrand F."/>
            <person name="Pallen M.J."/>
        </authorList>
    </citation>
    <scope>NUCLEOTIDE SEQUENCE</scope>
    <source>
        <strain evidence="11">ChiGjej4B4-7305</strain>
    </source>
</reference>
<keyword evidence="6 10" id="KW-0418">Kinase</keyword>
<dbReference type="FunFam" id="3.40.50.300:FF:000522">
    <property type="entry name" value="Gluconokinase"/>
    <property type="match status" value="1"/>
</dbReference>
<evidence type="ECO:0000256" key="10">
    <source>
        <dbReference type="RuleBase" id="RU363066"/>
    </source>
</evidence>
<evidence type="ECO:0000256" key="7">
    <source>
        <dbReference type="ARBA" id="ARBA00022840"/>
    </source>
</evidence>
<proteinExistence type="inferred from homology"/>
<organism evidence="11 12">
    <name type="scientific">Candidatus Ruania gallistercoris</name>
    <dbReference type="NCBI Taxonomy" id="2838746"/>
    <lineage>
        <taxon>Bacteria</taxon>
        <taxon>Bacillati</taxon>
        <taxon>Actinomycetota</taxon>
        <taxon>Actinomycetes</taxon>
        <taxon>Micrococcales</taxon>
        <taxon>Ruaniaceae</taxon>
        <taxon>Ruania</taxon>
    </lineage>
</organism>
<dbReference type="Proteomes" id="UP000824037">
    <property type="component" value="Unassembled WGS sequence"/>
</dbReference>
<dbReference type="InterPro" id="IPR006001">
    <property type="entry name" value="Therm_gnt_kin"/>
</dbReference>
<dbReference type="EC" id="2.7.1.12" evidence="3 10"/>
<keyword evidence="5 10" id="KW-0547">Nucleotide-binding</keyword>
<reference evidence="11" key="2">
    <citation type="submission" date="2021-04" db="EMBL/GenBank/DDBJ databases">
        <authorList>
            <person name="Gilroy R."/>
        </authorList>
    </citation>
    <scope>NUCLEOTIDE SEQUENCE</scope>
    <source>
        <strain evidence="11">ChiGjej4B4-7305</strain>
    </source>
</reference>
<evidence type="ECO:0000256" key="6">
    <source>
        <dbReference type="ARBA" id="ARBA00022777"/>
    </source>
</evidence>
<dbReference type="InterPro" id="IPR027417">
    <property type="entry name" value="P-loop_NTPase"/>
</dbReference>
<keyword evidence="8" id="KW-0311">Gluconate utilization</keyword>
<keyword evidence="4 10" id="KW-0808">Transferase</keyword>
<gene>
    <name evidence="11" type="ORF">H9815_05530</name>
</gene>
<comment type="similarity">
    <text evidence="2 10">Belongs to the gluconokinase GntK/GntV family.</text>
</comment>
<protein>
    <recommendedName>
        <fullName evidence="3 10">Gluconokinase</fullName>
        <ecNumber evidence="3 10">2.7.1.12</ecNumber>
    </recommendedName>
</protein>
<comment type="caution">
    <text evidence="11">The sequence shown here is derived from an EMBL/GenBank/DDBJ whole genome shotgun (WGS) entry which is preliminary data.</text>
</comment>
<evidence type="ECO:0000256" key="1">
    <source>
        <dbReference type="ARBA" id="ARBA00004761"/>
    </source>
</evidence>
<dbReference type="Pfam" id="PF13671">
    <property type="entry name" value="AAA_33"/>
    <property type="match status" value="1"/>
</dbReference>
<dbReference type="GO" id="GO:0046316">
    <property type="term" value="F:gluconokinase activity"/>
    <property type="evidence" value="ECO:0007669"/>
    <property type="project" value="UniProtKB-EC"/>
</dbReference>
<dbReference type="EMBL" id="DXBY01000087">
    <property type="protein sequence ID" value="HIZ35217.1"/>
    <property type="molecule type" value="Genomic_DNA"/>
</dbReference>
<dbReference type="GO" id="GO:0019521">
    <property type="term" value="P:D-gluconate metabolic process"/>
    <property type="evidence" value="ECO:0007669"/>
    <property type="project" value="UniProtKB-KW"/>
</dbReference>
<keyword evidence="7 10" id="KW-0067">ATP-binding</keyword>
<evidence type="ECO:0000256" key="2">
    <source>
        <dbReference type="ARBA" id="ARBA00008420"/>
    </source>
</evidence>